<dbReference type="AlphaFoldDB" id="A0A0F9EDU3"/>
<comment type="caution">
    <text evidence="1">The sequence shown here is derived from an EMBL/GenBank/DDBJ whole genome shotgun (WGS) entry which is preliminary data.</text>
</comment>
<name>A0A0F9EDU3_9ZZZZ</name>
<organism evidence="1">
    <name type="scientific">marine sediment metagenome</name>
    <dbReference type="NCBI Taxonomy" id="412755"/>
    <lineage>
        <taxon>unclassified sequences</taxon>
        <taxon>metagenomes</taxon>
        <taxon>ecological metagenomes</taxon>
    </lineage>
</organism>
<evidence type="ECO:0000313" key="1">
    <source>
        <dbReference type="EMBL" id="KKL72129.1"/>
    </source>
</evidence>
<dbReference type="EMBL" id="LAZR01025367">
    <property type="protein sequence ID" value="KKL72129.1"/>
    <property type="molecule type" value="Genomic_DNA"/>
</dbReference>
<sequence length="178" mass="18646">MTSESGKGSMAASVKALVDAGVERGVWHALLRVDKYPDRAVDGHPDEVLEVEGNILQNAGIQLLLDLLAALGGTAYTNSGNAYLAVGDNARAQAEDATETNFNPDELDRKQATASVSGSVVTFQATFNDDSSLGDWEEVGVFNNAAADTGALLNRFLSTLGTKGAGQTWVLTLTITIT</sequence>
<reference evidence="1" key="1">
    <citation type="journal article" date="2015" name="Nature">
        <title>Complex archaea that bridge the gap between prokaryotes and eukaryotes.</title>
        <authorList>
            <person name="Spang A."/>
            <person name="Saw J.H."/>
            <person name="Jorgensen S.L."/>
            <person name="Zaremba-Niedzwiedzka K."/>
            <person name="Martijn J."/>
            <person name="Lind A.E."/>
            <person name="van Eijk R."/>
            <person name="Schleper C."/>
            <person name="Guy L."/>
            <person name="Ettema T.J."/>
        </authorList>
    </citation>
    <scope>NUCLEOTIDE SEQUENCE</scope>
</reference>
<gene>
    <name evidence="1" type="ORF">LCGC14_2088020</name>
</gene>
<protein>
    <submittedName>
        <fullName evidence="1">Uncharacterized protein</fullName>
    </submittedName>
</protein>
<accession>A0A0F9EDU3</accession>
<proteinExistence type="predicted"/>